<reference evidence="4 5" key="1">
    <citation type="submission" date="2020-08" db="EMBL/GenBank/DDBJ databases">
        <title>Clostridia isolated from Swiss meat.</title>
        <authorList>
            <person name="Wambui J."/>
            <person name="Stevens M.J.A."/>
            <person name="Stephan R."/>
        </authorList>
    </citation>
    <scope>NUCLEOTIDE SEQUENCE [LARGE SCALE GENOMIC DNA]</scope>
    <source>
        <strain evidence="4 5">CM001</strain>
    </source>
</reference>
<dbReference type="GO" id="GO:0016887">
    <property type="term" value="F:ATP hydrolysis activity"/>
    <property type="evidence" value="ECO:0007669"/>
    <property type="project" value="InterPro"/>
</dbReference>
<dbReference type="SMART" id="SM00382">
    <property type="entry name" value="AAA"/>
    <property type="match status" value="1"/>
</dbReference>
<keyword evidence="3 4" id="KW-0067">ATP-binding</keyword>
<dbReference type="InterPro" id="IPR003593">
    <property type="entry name" value="AAA+_ATPase"/>
</dbReference>
<dbReference type="InterPro" id="IPR003439">
    <property type="entry name" value="ABC_transporter-like_ATP-bd"/>
</dbReference>
<dbReference type="PANTHER" id="PTHR43166:SF37">
    <property type="entry name" value="ARGININE TRANSPORT ATP-BINDING PROTEIN ARTM"/>
    <property type="match status" value="1"/>
</dbReference>
<dbReference type="AlphaFoldDB" id="A0A7X0RA74"/>
<dbReference type="GO" id="GO:0015424">
    <property type="term" value="F:ABC-type amino acid transporter activity"/>
    <property type="evidence" value="ECO:0007669"/>
    <property type="project" value="InterPro"/>
</dbReference>
<keyword evidence="1" id="KW-0813">Transport</keyword>
<evidence type="ECO:0000313" key="4">
    <source>
        <dbReference type="EMBL" id="MBB6713322.1"/>
    </source>
</evidence>
<dbReference type="PANTHER" id="PTHR43166">
    <property type="entry name" value="AMINO ACID IMPORT ATP-BINDING PROTEIN"/>
    <property type="match status" value="1"/>
</dbReference>
<dbReference type="InterPro" id="IPR050086">
    <property type="entry name" value="MetN_ABC_transporter-like"/>
</dbReference>
<dbReference type="PIRSF" id="PIRSF039085">
    <property type="entry name" value="ABC_ATPase_HisP"/>
    <property type="match status" value="1"/>
</dbReference>
<sequence>MIKVDNLRKHYGQLEVLKDISLEVAEGEVVCIIGPSGSGKSTLLRCLNALEEVTSGEVVVLEHNILEKKANINKLREDIGMVFQSFNLFPHLSVIENIAMAPKLIKKIGKDEAEKQAIELLKRVGLEEKKNEYPNNLSGGQKQRVAIARALAMNPKVMLFDEPTSALDPEMVGEVLNVMKDLAKEGMTMIVVTHEMGFAREVSDRVIFMDGGYILEDSTPKEIFTNAKNERCIEFLNKVIN</sequence>
<keyword evidence="2" id="KW-0547">Nucleotide-binding</keyword>
<dbReference type="FunFam" id="3.40.50.300:FF:000020">
    <property type="entry name" value="Amino acid ABC transporter ATP-binding component"/>
    <property type="match status" value="1"/>
</dbReference>
<dbReference type="SUPFAM" id="SSF52540">
    <property type="entry name" value="P-loop containing nucleoside triphosphate hydrolases"/>
    <property type="match status" value="1"/>
</dbReference>
<evidence type="ECO:0000256" key="1">
    <source>
        <dbReference type="ARBA" id="ARBA00022448"/>
    </source>
</evidence>
<dbReference type="InterPro" id="IPR017871">
    <property type="entry name" value="ABC_transporter-like_CS"/>
</dbReference>
<evidence type="ECO:0000313" key="5">
    <source>
        <dbReference type="Proteomes" id="UP000585258"/>
    </source>
</evidence>
<accession>A0A7X0RA74</accession>
<dbReference type="CDD" id="cd03262">
    <property type="entry name" value="ABC_HisP_GlnQ"/>
    <property type="match status" value="1"/>
</dbReference>
<dbReference type="InterPro" id="IPR027417">
    <property type="entry name" value="P-loop_NTPase"/>
</dbReference>
<evidence type="ECO:0000256" key="2">
    <source>
        <dbReference type="ARBA" id="ARBA00022741"/>
    </source>
</evidence>
<dbReference type="EMBL" id="JACKWY010000001">
    <property type="protein sequence ID" value="MBB6713322.1"/>
    <property type="molecule type" value="Genomic_DNA"/>
</dbReference>
<dbReference type="Gene3D" id="3.40.50.300">
    <property type="entry name" value="P-loop containing nucleotide triphosphate hydrolases"/>
    <property type="match status" value="1"/>
</dbReference>
<dbReference type="PROSITE" id="PS50893">
    <property type="entry name" value="ABC_TRANSPORTER_2"/>
    <property type="match status" value="1"/>
</dbReference>
<dbReference type="InterPro" id="IPR030679">
    <property type="entry name" value="ABC_ATPase_HisP-typ"/>
</dbReference>
<evidence type="ECO:0000256" key="3">
    <source>
        <dbReference type="ARBA" id="ARBA00022840"/>
    </source>
</evidence>
<dbReference type="PROSITE" id="PS00211">
    <property type="entry name" value="ABC_TRANSPORTER_1"/>
    <property type="match status" value="1"/>
</dbReference>
<dbReference type="GO" id="GO:0005524">
    <property type="term" value="F:ATP binding"/>
    <property type="evidence" value="ECO:0007669"/>
    <property type="project" value="UniProtKB-KW"/>
</dbReference>
<protein>
    <submittedName>
        <fullName evidence="4">Amino acid ABC transporter ATP-binding protein</fullName>
    </submittedName>
</protein>
<comment type="caution">
    <text evidence="4">The sequence shown here is derived from an EMBL/GenBank/DDBJ whole genome shotgun (WGS) entry which is preliminary data.</text>
</comment>
<dbReference type="Pfam" id="PF00005">
    <property type="entry name" value="ABC_tran"/>
    <property type="match status" value="1"/>
</dbReference>
<dbReference type="Proteomes" id="UP000585258">
    <property type="component" value="Unassembled WGS sequence"/>
</dbReference>
<organism evidence="4 5">
    <name type="scientific">Clostridium gasigenes</name>
    <dbReference type="NCBI Taxonomy" id="94869"/>
    <lineage>
        <taxon>Bacteria</taxon>
        <taxon>Bacillati</taxon>
        <taxon>Bacillota</taxon>
        <taxon>Clostridia</taxon>
        <taxon>Eubacteriales</taxon>
        <taxon>Clostridiaceae</taxon>
        <taxon>Clostridium</taxon>
    </lineage>
</organism>
<gene>
    <name evidence="4" type="ORF">H7E68_01075</name>
</gene>
<proteinExistence type="predicted"/>
<name>A0A7X0RA74_9CLOT</name>